<dbReference type="CDD" id="cd18303">
    <property type="entry name" value="BTB_POZ_Rank-5"/>
    <property type="match status" value="1"/>
</dbReference>
<name>A0A6L2P9B1_COPFO</name>
<dbReference type="AlphaFoldDB" id="A0A6L2P9B1"/>
<protein>
    <recommendedName>
        <fullName evidence="2">BTB domain-containing protein</fullName>
    </recommendedName>
</protein>
<dbReference type="Gene3D" id="3.30.710.10">
    <property type="entry name" value="Potassium Channel Kv1.1, Chain A"/>
    <property type="match status" value="1"/>
</dbReference>
<comment type="caution">
    <text evidence="3">The sequence shown here is derived from an EMBL/GenBank/DDBJ whole genome shotgun (WGS) entry which is preliminary data.</text>
</comment>
<dbReference type="CDD" id="cd18501">
    <property type="entry name" value="BACK_ANKFY1_Rank5"/>
    <property type="match status" value="1"/>
</dbReference>
<evidence type="ECO:0000313" key="3">
    <source>
        <dbReference type="EMBL" id="GFG28891.1"/>
    </source>
</evidence>
<organism evidence="3 4">
    <name type="scientific">Coptotermes formosanus</name>
    <name type="common">Formosan subterranean termite</name>
    <dbReference type="NCBI Taxonomy" id="36987"/>
    <lineage>
        <taxon>Eukaryota</taxon>
        <taxon>Metazoa</taxon>
        <taxon>Ecdysozoa</taxon>
        <taxon>Arthropoda</taxon>
        <taxon>Hexapoda</taxon>
        <taxon>Insecta</taxon>
        <taxon>Pterygota</taxon>
        <taxon>Neoptera</taxon>
        <taxon>Polyneoptera</taxon>
        <taxon>Dictyoptera</taxon>
        <taxon>Blattodea</taxon>
        <taxon>Blattoidea</taxon>
        <taxon>Termitoidae</taxon>
        <taxon>Rhinotermitidae</taxon>
        <taxon>Coptotermes</taxon>
    </lineage>
</organism>
<accession>A0A6L2P9B1</accession>
<gene>
    <name evidence="3" type="ORF">Cfor_06267</name>
</gene>
<dbReference type="InterPro" id="IPR049763">
    <property type="entry name" value="ANKFY1_BACK"/>
</dbReference>
<dbReference type="SMART" id="SM00225">
    <property type="entry name" value="BTB"/>
    <property type="match status" value="1"/>
</dbReference>
<keyword evidence="4" id="KW-1185">Reference proteome</keyword>
<dbReference type="PANTHER" id="PTHR24413">
    <property type="entry name" value="SPECKLE-TYPE POZ PROTEIN"/>
    <property type="match status" value="1"/>
</dbReference>
<dbReference type="PROSITE" id="PS50097">
    <property type="entry name" value="BTB"/>
    <property type="match status" value="1"/>
</dbReference>
<feature type="domain" description="BTB" evidence="2">
    <location>
        <begin position="119"/>
        <end position="181"/>
    </location>
</feature>
<dbReference type="OrthoDB" id="2306477at2759"/>
<dbReference type="EMBL" id="BLKM01000099">
    <property type="protein sequence ID" value="GFG28891.1"/>
    <property type="molecule type" value="Genomic_DNA"/>
</dbReference>
<dbReference type="Proteomes" id="UP000502823">
    <property type="component" value="Unassembled WGS sequence"/>
</dbReference>
<evidence type="ECO:0000313" key="4">
    <source>
        <dbReference type="Proteomes" id="UP000502823"/>
    </source>
</evidence>
<proteinExistence type="predicted"/>
<evidence type="ECO:0000256" key="1">
    <source>
        <dbReference type="SAM" id="Coils"/>
    </source>
</evidence>
<evidence type="ECO:0000259" key="2">
    <source>
        <dbReference type="PROSITE" id="PS50097"/>
    </source>
</evidence>
<dbReference type="InterPro" id="IPR011333">
    <property type="entry name" value="SKP1/BTB/POZ_sf"/>
</dbReference>
<dbReference type="SUPFAM" id="SSF54695">
    <property type="entry name" value="POZ domain"/>
    <property type="match status" value="1"/>
</dbReference>
<dbReference type="InterPro" id="IPR000210">
    <property type="entry name" value="BTB/POZ_dom"/>
</dbReference>
<dbReference type="InterPro" id="IPR049765">
    <property type="entry name" value="ANFY1_BTB_POZ"/>
</dbReference>
<dbReference type="Pfam" id="PF00651">
    <property type="entry name" value="BTB"/>
    <property type="match status" value="1"/>
</dbReference>
<feature type="coiled-coil region" evidence="1">
    <location>
        <begin position="58"/>
        <end position="85"/>
    </location>
</feature>
<reference evidence="4" key="1">
    <citation type="submission" date="2020-01" db="EMBL/GenBank/DDBJ databases">
        <title>Draft genome sequence of the Termite Coptotermes fromosanus.</title>
        <authorList>
            <person name="Itakura S."/>
            <person name="Yosikawa Y."/>
            <person name="Umezawa K."/>
        </authorList>
    </citation>
    <scope>NUCLEOTIDE SEQUENCE [LARGE SCALE GENOMIC DNA]</scope>
</reference>
<sequence>MAITEKGKIVNSLMKELSNKKLVLVSSAYRIMIGKCSLTVQGIVAILKTKAVQYWCEIAKLQQHLSLLKEEYVKLQAHCNEVERKYALAAAVAGEVNENSFVAKLLRTVAGLFDQQLYSDMKVKLNGQLIPAHRFVLAARSEHWGVPSLVDVDFLDWSDLVPEVGMTMLKWVYTDQVDFSRGDNFILDLMRTANIYRLDDLVAKCEKALMASVNVHNCVRFYTTADEIGAETLKEHSSGLISAHWDDFTSEDFAHMSAPLLFRMFKSKTGFPLHAAVRLQREDVVFLYLVENSANVSINGFILFVLLACSEWFGEQYANSLLHKCIEYMNISGCTICLHLIIHTAGTSCISETEEVLTLVWT</sequence>
<dbReference type="InParanoid" id="A0A6L2P9B1"/>
<keyword evidence="1" id="KW-0175">Coiled coil</keyword>